<name>A0AAD6YAP9_9AGAR</name>
<protein>
    <submittedName>
        <fullName evidence="2">Uncharacterized protein</fullName>
    </submittedName>
</protein>
<keyword evidence="1" id="KW-0472">Membrane</keyword>
<keyword evidence="1" id="KW-1133">Transmembrane helix</keyword>
<evidence type="ECO:0000313" key="3">
    <source>
        <dbReference type="Proteomes" id="UP001219525"/>
    </source>
</evidence>
<feature type="transmembrane region" description="Helical" evidence="1">
    <location>
        <begin position="89"/>
        <end position="107"/>
    </location>
</feature>
<dbReference type="Proteomes" id="UP001219525">
    <property type="component" value="Unassembled WGS sequence"/>
</dbReference>
<feature type="transmembrane region" description="Helical" evidence="1">
    <location>
        <begin position="46"/>
        <end position="69"/>
    </location>
</feature>
<evidence type="ECO:0000256" key="1">
    <source>
        <dbReference type="SAM" id="Phobius"/>
    </source>
</evidence>
<feature type="transmembrane region" description="Helical" evidence="1">
    <location>
        <begin position="6"/>
        <end position="25"/>
    </location>
</feature>
<keyword evidence="1" id="KW-0812">Transmembrane</keyword>
<evidence type="ECO:0000313" key="2">
    <source>
        <dbReference type="EMBL" id="KAJ7206078.1"/>
    </source>
</evidence>
<sequence>MGELDTTLGVISVCYVLAWGLYGVMSTQTYSYFQKFVADSLWLKGLVTVLWLLDTLQLVLIGHVLYYWLITNYANPAVLADSEFQLSNGNWILSGIIVLLSFCYFGFDMAVQGRTFELVKIALFFEFQASFMDTD</sequence>
<proteinExistence type="predicted"/>
<dbReference type="EMBL" id="JARJCW010000041">
    <property type="protein sequence ID" value="KAJ7206078.1"/>
    <property type="molecule type" value="Genomic_DNA"/>
</dbReference>
<comment type="caution">
    <text evidence="2">The sequence shown here is derived from an EMBL/GenBank/DDBJ whole genome shotgun (WGS) entry which is preliminary data.</text>
</comment>
<dbReference type="AlphaFoldDB" id="A0AAD6YAP9"/>
<accession>A0AAD6YAP9</accession>
<keyword evidence="3" id="KW-1185">Reference proteome</keyword>
<organism evidence="2 3">
    <name type="scientific">Mycena pura</name>
    <dbReference type="NCBI Taxonomy" id="153505"/>
    <lineage>
        <taxon>Eukaryota</taxon>
        <taxon>Fungi</taxon>
        <taxon>Dikarya</taxon>
        <taxon>Basidiomycota</taxon>
        <taxon>Agaricomycotina</taxon>
        <taxon>Agaricomycetes</taxon>
        <taxon>Agaricomycetidae</taxon>
        <taxon>Agaricales</taxon>
        <taxon>Marasmiineae</taxon>
        <taxon>Mycenaceae</taxon>
        <taxon>Mycena</taxon>
    </lineage>
</organism>
<gene>
    <name evidence="2" type="ORF">GGX14DRAFT_568534</name>
</gene>
<reference evidence="2" key="1">
    <citation type="submission" date="2023-03" db="EMBL/GenBank/DDBJ databases">
        <title>Massive genome expansion in bonnet fungi (Mycena s.s.) driven by repeated elements and novel gene families across ecological guilds.</title>
        <authorList>
            <consortium name="Lawrence Berkeley National Laboratory"/>
            <person name="Harder C.B."/>
            <person name="Miyauchi S."/>
            <person name="Viragh M."/>
            <person name="Kuo A."/>
            <person name="Thoen E."/>
            <person name="Andreopoulos B."/>
            <person name="Lu D."/>
            <person name="Skrede I."/>
            <person name="Drula E."/>
            <person name="Henrissat B."/>
            <person name="Morin E."/>
            <person name="Kohler A."/>
            <person name="Barry K."/>
            <person name="LaButti K."/>
            <person name="Morin E."/>
            <person name="Salamov A."/>
            <person name="Lipzen A."/>
            <person name="Mereny Z."/>
            <person name="Hegedus B."/>
            <person name="Baldrian P."/>
            <person name="Stursova M."/>
            <person name="Weitz H."/>
            <person name="Taylor A."/>
            <person name="Grigoriev I.V."/>
            <person name="Nagy L.G."/>
            <person name="Martin F."/>
            <person name="Kauserud H."/>
        </authorList>
    </citation>
    <scope>NUCLEOTIDE SEQUENCE</scope>
    <source>
        <strain evidence="2">9144</strain>
    </source>
</reference>